<gene>
    <name evidence="1" type="ORF">KIN20_025708</name>
</gene>
<evidence type="ECO:0000313" key="1">
    <source>
        <dbReference type="EMBL" id="KAJ1365417.1"/>
    </source>
</evidence>
<sequence length="90" mass="10511">MPRFRNNRTFELLHVKPSQKLEKPVLRAFKALEKSVTNHMVNSHRSLSVPSSLHAVMAESEEAYLAKNKKSTRSDIADIWLKFEQLYTRK</sequence>
<proteinExistence type="predicted"/>
<keyword evidence="2" id="KW-1185">Reference proteome</keyword>
<evidence type="ECO:0000313" key="2">
    <source>
        <dbReference type="Proteomes" id="UP001196413"/>
    </source>
</evidence>
<comment type="caution">
    <text evidence="1">The sequence shown here is derived from an EMBL/GenBank/DDBJ whole genome shotgun (WGS) entry which is preliminary data.</text>
</comment>
<accession>A0AAD5MVN8</accession>
<name>A0AAD5MVN8_PARTN</name>
<organism evidence="1 2">
    <name type="scientific">Parelaphostrongylus tenuis</name>
    <name type="common">Meningeal worm</name>
    <dbReference type="NCBI Taxonomy" id="148309"/>
    <lineage>
        <taxon>Eukaryota</taxon>
        <taxon>Metazoa</taxon>
        <taxon>Ecdysozoa</taxon>
        <taxon>Nematoda</taxon>
        <taxon>Chromadorea</taxon>
        <taxon>Rhabditida</taxon>
        <taxon>Rhabditina</taxon>
        <taxon>Rhabditomorpha</taxon>
        <taxon>Strongyloidea</taxon>
        <taxon>Metastrongylidae</taxon>
        <taxon>Parelaphostrongylus</taxon>
    </lineage>
</organism>
<dbReference type="EMBL" id="JAHQIW010005261">
    <property type="protein sequence ID" value="KAJ1365417.1"/>
    <property type="molecule type" value="Genomic_DNA"/>
</dbReference>
<dbReference type="AlphaFoldDB" id="A0AAD5MVN8"/>
<protein>
    <submittedName>
        <fullName evidence="1">Uncharacterized protein</fullName>
    </submittedName>
</protein>
<dbReference type="Proteomes" id="UP001196413">
    <property type="component" value="Unassembled WGS sequence"/>
</dbReference>
<reference evidence="1" key="1">
    <citation type="submission" date="2021-06" db="EMBL/GenBank/DDBJ databases">
        <title>Parelaphostrongylus tenuis whole genome reference sequence.</title>
        <authorList>
            <person name="Garwood T.J."/>
            <person name="Larsen P.A."/>
            <person name="Fountain-Jones N.M."/>
            <person name="Garbe J.R."/>
            <person name="Macchietto M.G."/>
            <person name="Kania S.A."/>
            <person name="Gerhold R.W."/>
            <person name="Richards J.E."/>
            <person name="Wolf T.M."/>
        </authorList>
    </citation>
    <scope>NUCLEOTIDE SEQUENCE</scope>
    <source>
        <strain evidence="1">MNPRO001-30</strain>
        <tissue evidence="1">Meninges</tissue>
    </source>
</reference>